<dbReference type="SUPFAM" id="SSF52317">
    <property type="entry name" value="Class I glutamine amidotransferase-like"/>
    <property type="match status" value="1"/>
</dbReference>
<gene>
    <name evidence="6" type="ORF">IFM12276_21620</name>
</gene>
<evidence type="ECO:0000313" key="7">
    <source>
        <dbReference type="Proteomes" id="UP001317870"/>
    </source>
</evidence>
<feature type="domain" description="HTH araC/xylS-type" evidence="5">
    <location>
        <begin position="215"/>
        <end position="313"/>
    </location>
</feature>
<dbReference type="InterPro" id="IPR009057">
    <property type="entry name" value="Homeodomain-like_sf"/>
</dbReference>
<dbReference type="RefSeq" id="WP_281879231.1">
    <property type="nucleotide sequence ID" value="NZ_AP026978.1"/>
</dbReference>
<dbReference type="PANTHER" id="PTHR43130">
    <property type="entry name" value="ARAC-FAMILY TRANSCRIPTIONAL REGULATOR"/>
    <property type="match status" value="1"/>
</dbReference>
<reference evidence="6 7" key="1">
    <citation type="submission" date="2022-11" db="EMBL/GenBank/DDBJ databases">
        <title>Genome Sequencing of Nocardia sp. ON39_IFM12276 and assembly.</title>
        <authorList>
            <person name="Shimojima M."/>
            <person name="Toyokawa M."/>
            <person name="Uesaka K."/>
        </authorList>
    </citation>
    <scope>NUCLEOTIDE SEQUENCE [LARGE SCALE GENOMIC DNA]</scope>
    <source>
        <strain evidence="6 7">IFM 12276</strain>
    </source>
</reference>
<evidence type="ECO:0000256" key="2">
    <source>
        <dbReference type="ARBA" id="ARBA00023125"/>
    </source>
</evidence>
<keyword evidence="1" id="KW-0805">Transcription regulation</keyword>
<evidence type="ECO:0000256" key="3">
    <source>
        <dbReference type="ARBA" id="ARBA00023163"/>
    </source>
</evidence>
<dbReference type="EMBL" id="AP026978">
    <property type="protein sequence ID" value="BDT99133.1"/>
    <property type="molecule type" value="Genomic_DNA"/>
</dbReference>
<feature type="region of interest" description="Disordered" evidence="4">
    <location>
        <begin position="310"/>
        <end position="342"/>
    </location>
</feature>
<dbReference type="PROSITE" id="PS01124">
    <property type="entry name" value="HTH_ARAC_FAMILY_2"/>
    <property type="match status" value="1"/>
</dbReference>
<dbReference type="CDD" id="cd03137">
    <property type="entry name" value="GATase1_AraC_1"/>
    <property type="match status" value="1"/>
</dbReference>
<feature type="compositionally biased region" description="Gly residues" evidence="4">
    <location>
        <begin position="332"/>
        <end position="342"/>
    </location>
</feature>
<dbReference type="SMART" id="SM00342">
    <property type="entry name" value="HTH_ARAC"/>
    <property type="match status" value="1"/>
</dbReference>
<dbReference type="InterPro" id="IPR029062">
    <property type="entry name" value="Class_I_gatase-like"/>
</dbReference>
<dbReference type="SUPFAM" id="SSF46689">
    <property type="entry name" value="Homeodomain-like"/>
    <property type="match status" value="2"/>
</dbReference>
<dbReference type="InterPro" id="IPR052158">
    <property type="entry name" value="INH-QAR"/>
</dbReference>
<evidence type="ECO:0000313" key="6">
    <source>
        <dbReference type="EMBL" id="BDT99133.1"/>
    </source>
</evidence>
<dbReference type="InterPro" id="IPR002818">
    <property type="entry name" value="DJ-1/PfpI"/>
</dbReference>
<organism evidence="6 7">
    <name type="scientific">Nocardia sputorum</name>
    <dbReference type="NCBI Taxonomy" id="2984338"/>
    <lineage>
        <taxon>Bacteria</taxon>
        <taxon>Bacillati</taxon>
        <taxon>Actinomycetota</taxon>
        <taxon>Actinomycetes</taxon>
        <taxon>Mycobacteriales</taxon>
        <taxon>Nocardiaceae</taxon>
        <taxon>Nocardia</taxon>
    </lineage>
</organism>
<proteinExistence type="predicted"/>
<dbReference type="Proteomes" id="UP001317870">
    <property type="component" value="Chromosome"/>
</dbReference>
<keyword evidence="2" id="KW-0238">DNA-binding</keyword>
<dbReference type="Gene3D" id="3.40.50.880">
    <property type="match status" value="1"/>
</dbReference>
<evidence type="ECO:0000256" key="1">
    <source>
        <dbReference type="ARBA" id="ARBA00023015"/>
    </source>
</evidence>
<dbReference type="Pfam" id="PF12833">
    <property type="entry name" value="HTH_18"/>
    <property type="match status" value="1"/>
</dbReference>
<dbReference type="Pfam" id="PF01965">
    <property type="entry name" value="DJ-1_PfpI"/>
    <property type="match status" value="1"/>
</dbReference>
<keyword evidence="3" id="KW-0804">Transcription</keyword>
<keyword evidence="7" id="KW-1185">Reference proteome</keyword>
<accession>A0ABM8CVX1</accession>
<evidence type="ECO:0000259" key="5">
    <source>
        <dbReference type="PROSITE" id="PS01124"/>
    </source>
</evidence>
<evidence type="ECO:0000256" key="4">
    <source>
        <dbReference type="SAM" id="MobiDB-lite"/>
    </source>
</evidence>
<dbReference type="PANTHER" id="PTHR43130:SF3">
    <property type="entry name" value="HTH-TYPE TRANSCRIPTIONAL REGULATOR RV1931C"/>
    <property type="match status" value="1"/>
</dbReference>
<dbReference type="Gene3D" id="1.10.10.60">
    <property type="entry name" value="Homeodomain-like"/>
    <property type="match status" value="1"/>
</dbReference>
<sequence>MAIVAVLAPDNALGFEVMLPGWVFGAANTVSGGKHYDIRVVTMGGTAAIAPVHGAVRLQTDWDLDAVADADTVVVPGQAGFFREPADGVRDALLAAAARGARLASVCVGAFTLAATGLLDGQRATTHWEHAAELARRYPLVDVDASVLFIDNGAVLTSAGATAGLDLCLHMVRRDLGSQVAADTARRIVMPPQRDGGQAQFIAHTDPDNPDTSLQPVLDWMQANLHRPLTLDDIAAHGAISVRSLNRRFRAEIGTTPLQWLLRVRVHRAQQLLETTDLSIERIAEEAGFGAATTLRYHFARLTRTSPQAYRNSFHHSGGAVRSIDSRREAASGGGRMAGSTS</sequence>
<dbReference type="InterPro" id="IPR018062">
    <property type="entry name" value="HTH_AraC-typ_CS"/>
</dbReference>
<protein>
    <submittedName>
        <fullName evidence="6">AraC family transcriptional regulator</fullName>
    </submittedName>
</protein>
<dbReference type="PROSITE" id="PS00041">
    <property type="entry name" value="HTH_ARAC_FAMILY_1"/>
    <property type="match status" value="1"/>
</dbReference>
<dbReference type="InterPro" id="IPR018060">
    <property type="entry name" value="HTH_AraC"/>
</dbReference>
<name>A0ABM8CVX1_9NOCA</name>